<feature type="signal peptide" evidence="2">
    <location>
        <begin position="1"/>
        <end position="22"/>
    </location>
</feature>
<reference evidence="4 5" key="1">
    <citation type="submission" date="2024-11" db="EMBL/GenBank/DDBJ databases">
        <title>The Natural Products Discovery Center: Release of the First 8490 Sequenced Strains for Exploring Actinobacteria Biosynthetic Diversity.</title>
        <authorList>
            <person name="Kalkreuter E."/>
            <person name="Kautsar S.A."/>
            <person name="Yang D."/>
            <person name="Bader C.D."/>
            <person name="Teijaro C.N."/>
            <person name="Fluegel L."/>
            <person name="Davis C.M."/>
            <person name="Simpson J.R."/>
            <person name="Lauterbach L."/>
            <person name="Steele A.D."/>
            <person name="Gui C."/>
            <person name="Meng S."/>
            <person name="Li G."/>
            <person name="Viehrig K."/>
            <person name="Ye F."/>
            <person name="Su P."/>
            <person name="Kiefer A.F."/>
            <person name="Nichols A."/>
            <person name="Cepeda A.J."/>
            <person name="Yan W."/>
            <person name="Fan B."/>
            <person name="Jiang Y."/>
            <person name="Adhikari A."/>
            <person name="Zheng C.-J."/>
            <person name="Schuster L."/>
            <person name="Cowan T.M."/>
            <person name="Smanski M.J."/>
            <person name="Chevrette M.G."/>
            <person name="De Carvalho L.P.S."/>
            <person name="Shen B."/>
        </authorList>
    </citation>
    <scope>NUCLEOTIDE SEQUENCE [LARGE SCALE GENOMIC DNA]</scope>
    <source>
        <strain evidence="4 5">NPDC020863</strain>
    </source>
</reference>
<dbReference type="GO" id="GO:0016798">
    <property type="term" value="F:hydrolase activity, acting on glycosyl bonds"/>
    <property type="evidence" value="ECO:0007669"/>
    <property type="project" value="UniProtKB-KW"/>
</dbReference>
<evidence type="ECO:0000256" key="1">
    <source>
        <dbReference type="SAM" id="MobiDB-lite"/>
    </source>
</evidence>
<feature type="domain" description="Phosphodiester glycosidase" evidence="3">
    <location>
        <begin position="237"/>
        <end position="410"/>
    </location>
</feature>
<protein>
    <submittedName>
        <fullName evidence="4">Phosphodiester glycosidase family protein</fullName>
    </submittedName>
</protein>
<evidence type="ECO:0000313" key="4">
    <source>
        <dbReference type="EMBL" id="MFK4263931.1"/>
    </source>
</evidence>
<dbReference type="PANTHER" id="PTHR40446">
    <property type="entry name" value="N-ACETYLGLUCOSAMINE-1-PHOSPHODIESTER ALPHA-N-ACETYLGLUCOSAMINIDASE"/>
    <property type="match status" value="1"/>
</dbReference>
<dbReference type="Pfam" id="PF09992">
    <property type="entry name" value="NAGPA"/>
    <property type="match status" value="1"/>
</dbReference>
<dbReference type="Proteomes" id="UP001620295">
    <property type="component" value="Unassembled WGS sequence"/>
</dbReference>
<comment type="caution">
    <text evidence="4">The sequence shown here is derived from an EMBL/GenBank/DDBJ whole genome shotgun (WGS) entry which is preliminary data.</text>
</comment>
<keyword evidence="4" id="KW-0378">Hydrolase</keyword>
<feature type="region of interest" description="Disordered" evidence="1">
    <location>
        <begin position="411"/>
        <end position="437"/>
    </location>
</feature>
<evidence type="ECO:0000313" key="5">
    <source>
        <dbReference type="Proteomes" id="UP001620295"/>
    </source>
</evidence>
<keyword evidence="2" id="KW-0732">Signal</keyword>
<keyword evidence="5" id="KW-1185">Reference proteome</keyword>
<name>A0ABW8LDC4_9ACTN</name>
<proteinExistence type="predicted"/>
<dbReference type="InterPro" id="IPR018711">
    <property type="entry name" value="NAGPA"/>
</dbReference>
<accession>A0ABW8LDC4</accession>
<keyword evidence="4" id="KW-0326">Glycosidase</keyword>
<organism evidence="4 5">
    <name type="scientific">Streptomyces milbemycinicus</name>
    <dbReference type="NCBI Taxonomy" id="476552"/>
    <lineage>
        <taxon>Bacteria</taxon>
        <taxon>Bacillati</taxon>
        <taxon>Actinomycetota</taxon>
        <taxon>Actinomycetes</taxon>
        <taxon>Kitasatosporales</taxon>
        <taxon>Streptomycetaceae</taxon>
        <taxon>Streptomyces</taxon>
    </lineage>
</organism>
<feature type="chain" id="PRO_5046992672" evidence="2">
    <location>
        <begin position="23"/>
        <end position="437"/>
    </location>
</feature>
<dbReference type="PANTHER" id="PTHR40446:SF2">
    <property type="entry name" value="N-ACETYLGLUCOSAMINE-1-PHOSPHODIESTER ALPHA-N-ACETYLGLUCOSAMINIDASE"/>
    <property type="match status" value="1"/>
</dbReference>
<dbReference type="RefSeq" id="WP_358638266.1">
    <property type="nucleotide sequence ID" value="NZ_JBFAEV010000012.1"/>
</dbReference>
<evidence type="ECO:0000256" key="2">
    <source>
        <dbReference type="SAM" id="SignalP"/>
    </source>
</evidence>
<sequence>MGTRRTCAAVTVVLAWGVLAGAGEAGAGSVPTLHAAPRYLEHTALAPGVEYRQFTLATSHGTALGHLLTVDLRQPGVSLDLLHPDAVASRARLSTMAAERSAVAAVNGDFFDITETQHPGVDATGAAVGPEVTGGLLLKSAVPQGQRFGPAAPLGTSTEDVIGVGTDRIARVGRLTLRGTVTAEGRGTRPLRGLNQYALAVDGIGAYTSDWGSASRVRATCGVDTARSAPCSAETFEVTVREGRVAERAGTPGKGPIEADSFVLVGREAGARALRELRVGDPVRFDYGLRETHGPRFAFALGGFPIVRDRHRLDGLDPITGAVRTAAGIGDGGHRLYLLVLDGEMTYRAGLTLSELADVMLGLGADDVVNLDGGGSSTLVAREADGGRLTVRNHPSGGTERLVPNGIAVFSRPRPDVRSQPGVRSQPDVGSRPGDRR</sequence>
<dbReference type="EMBL" id="JBJDQH010000001">
    <property type="protein sequence ID" value="MFK4263931.1"/>
    <property type="molecule type" value="Genomic_DNA"/>
</dbReference>
<gene>
    <name evidence="4" type="ORF">ACI2L5_03175</name>
</gene>
<evidence type="ECO:0000259" key="3">
    <source>
        <dbReference type="Pfam" id="PF09992"/>
    </source>
</evidence>